<name>A0A5N0EK63_9NOCA</name>
<keyword evidence="1" id="KW-1133">Transmembrane helix</keyword>
<evidence type="ECO:0000256" key="1">
    <source>
        <dbReference type="SAM" id="Phobius"/>
    </source>
</evidence>
<dbReference type="RefSeq" id="WP_150401666.1">
    <property type="nucleotide sequence ID" value="NZ_VXLC01000003.1"/>
</dbReference>
<reference evidence="2 3" key="1">
    <citation type="submission" date="2019-09" db="EMBL/GenBank/DDBJ databases">
        <authorList>
            <person name="Wang X."/>
        </authorList>
    </citation>
    <scope>NUCLEOTIDE SEQUENCE [LARGE SCALE GENOMIC DNA]</scope>
    <source>
        <strain evidence="2 3">CICC 11023</strain>
    </source>
</reference>
<feature type="transmembrane region" description="Helical" evidence="1">
    <location>
        <begin position="129"/>
        <end position="147"/>
    </location>
</feature>
<keyword evidence="1" id="KW-0812">Transmembrane</keyword>
<dbReference type="Proteomes" id="UP000323876">
    <property type="component" value="Unassembled WGS sequence"/>
</dbReference>
<evidence type="ECO:0000313" key="3">
    <source>
        <dbReference type="Proteomes" id="UP000323876"/>
    </source>
</evidence>
<feature type="transmembrane region" description="Helical" evidence="1">
    <location>
        <begin position="86"/>
        <end position="109"/>
    </location>
</feature>
<feature type="transmembrane region" description="Helical" evidence="1">
    <location>
        <begin position="20"/>
        <end position="43"/>
    </location>
</feature>
<protein>
    <submittedName>
        <fullName evidence="2">Uncharacterized protein</fullName>
    </submittedName>
</protein>
<accession>A0A5N0EK63</accession>
<comment type="caution">
    <text evidence="2">The sequence shown here is derived from an EMBL/GenBank/DDBJ whole genome shotgun (WGS) entry which is preliminary data.</text>
</comment>
<dbReference type="OrthoDB" id="5193813at2"/>
<evidence type="ECO:0000313" key="2">
    <source>
        <dbReference type="EMBL" id="KAA8889393.1"/>
    </source>
</evidence>
<dbReference type="AlphaFoldDB" id="A0A5N0EK63"/>
<sequence length="151" mass="16198">MVDSHSTGMSWHSARALMSLWPWVASLSVAAVVDLVIGGARHFDFHGINGFSTTNYGWVAFAVVGGIGFAWRMARAPLTPARMARPLIAAALSYVLCFTAVTITASVFLPGQSLRETLTTDAPGRALPVAVVVLMFGVLAEVFRAVAHRRR</sequence>
<keyword evidence="3" id="KW-1185">Reference proteome</keyword>
<gene>
    <name evidence="2" type="ORF">F3087_10725</name>
</gene>
<feature type="transmembrane region" description="Helical" evidence="1">
    <location>
        <begin position="55"/>
        <end position="74"/>
    </location>
</feature>
<dbReference type="EMBL" id="VXLC01000003">
    <property type="protein sequence ID" value="KAA8889393.1"/>
    <property type="molecule type" value="Genomic_DNA"/>
</dbReference>
<keyword evidence="1" id="KW-0472">Membrane</keyword>
<organism evidence="2 3">
    <name type="scientific">Nocardia colli</name>
    <dbReference type="NCBI Taxonomy" id="2545717"/>
    <lineage>
        <taxon>Bacteria</taxon>
        <taxon>Bacillati</taxon>
        <taxon>Actinomycetota</taxon>
        <taxon>Actinomycetes</taxon>
        <taxon>Mycobacteriales</taxon>
        <taxon>Nocardiaceae</taxon>
        <taxon>Nocardia</taxon>
    </lineage>
</organism>
<proteinExistence type="predicted"/>